<dbReference type="EC" id="1.1.99.29" evidence="5"/>
<keyword evidence="6" id="KW-0964">Secreted</keyword>
<evidence type="ECO:0000256" key="5">
    <source>
        <dbReference type="ARBA" id="ARBA00013177"/>
    </source>
</evidence>
<comment type="similarity">
    <text evidence="3">Belongs to the GMC oxidoreductase family.</text>
</comment>
<evidence type="ECO:0000256" key="13">
    <source>
        <dbReference type="ARBA" id="ARBA00033986"/>
    </source>
</evidence>
<accession>K5WWE9</accession>
<dbReference type="SUPFAM" id="SSF54373">
    <property type="entry name" value="FAD-linked reductases, C-terminal domain"/>
    <property type="match status" value="1"/>
</dbReference>
<evidence type="ECO:0000256" key="6">
    <source>
        <dbReference type="ARBA" id="ARBA00022525"/>
    </source>
</evidence>
<dbReference type="PROSITE" id="PS00624">
    <property type="entry name" value="GMC_OXRED_2"/>
    <property type="match status" value="1"/>
</dbReference>
<comment type="catalytic activity">
    <reaction evidence="13">
        <text>pyranose + acceptor = pyranos-2-ulose + reduced acceptor.</text>
        <dbReference type="EC" id="1.1.99.29"/>
    </reaction>
</comment>
<comment type="subcellular location">
    <subcellularLocation>
        <location evidence="2">Secreted</location>
    </subcellularLocation>
</comment>
<dbReference type="SUPFAM" id="SSF51905">
    <property type="entry name" value="FAD/NAD(P)-binding domain"/>
    <property type="match status" value="1"/>
</dbReference>
<dbReference type="InterPro" id="IPR012132">
    <property type="entry name" value="GMC_OxRdtase"/>
</dbReference>
<keyword evidence="10" id="KW-0560">Oxidoreductase</keyword>
<evidence type="ECO:0000313" key="20">
    <source>
        <dbReference type="EMBL" id="EKM75108.1"/>
    </source>
</evidence>
<sequence length="669" mass="73865">MPIVSLDVFSAVASRKDKPFDYLIIGGGTSGLVIANRLAQHDSNVIVGVIEAGSYYPPGTSDFIDVPGLFGHSLGDSSLNWAVETEPVQGAHNRKVMIARGRGLGGSTLINFMTHTRPAKGEYDALESTFKNQGWNWDSLLECMKKGEHFIVQKEDVPTGSFVHSRDLSFHGTQGPIVYSNPPRWPPHSTTVDSIGQPTLNLPELGMEMMGKHGIPENPSPTNGNIIGYAKPFMAIDPTSGNRSSAASGYLEPILETAVNLYVLTDALVTRVLFDRLRNGLPKAVGIELRVEGLDKLVEIRNVRCDIILAAGALQTPVILESSGIGDPEILKQCGIECVVGLPGVGNNLQNHPAVHVAVEVDSKFPSLDMMFDPVEKEKQEKLYREKKEGLLATGLGFGVCFVPLHDISRISKTSSKEFIAKLKDETEKYIDLMHLSKEVRQGYDKQYQLQLDQLNDPDQAHIEFLIIPGELEHPDFTGKRRTMTFSAIITHPFSRGSIHHHLNGSKIDGGFLSHPADRTLFLNALVCIIRFFRTEPLKNAIKTWIYPIDLSTIDVDEALRDTDDNVELRNQLERILDEHISKNMVAMFHPVGTAAMMAREEGGVVDEELKVYGVEGLRVADLSVLPLVRSLFNFYLTKNAVHEHRFSPQHVAGHTVSVAFAIGEKVCF</sequence>
<dbReference type="Proteomes" id="UP000008493">
    <property type="component" value="Unassembled WGS sequence"/>
</dbReference>
<feature type="binding site" evidence="18">
    <location>
        <begin position="29"/>
        <end position="30"/>
    </location>
    <ligand>
        <name>FAD</name>
        <dbReference type="ChEBI" id="CHEBI:57692"/>
    </ligand>
</feature>
<evidence type="ECO:0000256" key="9">
    <source>
        <dbReference type="ARBA" id="ARBA00022827"/>
    </source>
</evidence>
<evidence type="ECO:0000256" key="12">
    <source>
        <dbReference type="ARBA" id="ARBA00024699"/>
    </source>
</evidence>
<dbReference type="eggNOG" id="KOG1238">
    <property type="taxonomic scope" value="Eukaryota"/>
</dbReference>
<dbReference type="GO" id="GO:0050660">
    <property type="term" value="F:flavin adenine dinucleotide binding"/>
    <property type="evidence" value="ECO:0007669"/>
    <property type="project" value="InterPro"/>
</dbReference>
<comment type="cofactor">
    <cofactor evidence="1 18">
        <name>FAD</name>
        <dbReference type="ChEBI" id="CHEBI:57692"/>
    </cofactor>
</comment>
<keyword evidence="21" id="KW-1185">Reference proteome</keyword>
<evidence type="ECO:0000259" key="19">
    <source>
        <dbReference type="PROSITE" id="PS00624"/>
    </source>
</evidence>
<protein>
    <recommendedName>
        <fullName evidence="5">pyranose dehydrogenase (acceptor)</fullName>
        <ecNumber evidence="5">1.1.99.29</ecNumber>
    </recommendedName>
</protein>
<dbReference type="RefSeq" id="XP_007334253.1">
    <property type="nucleotide sequence ID" value="XM_007334191.1"/>
</dbReference>
<keyword evidence="7" id="KW-0285">Flavoprotein</keyword>
<evidence type="ECO:0000256" key="17">
    <source>
        <dbReference type="ARBA" id="ARBA00034059"/>
    </source>
</evidence>
<evidence type="ECO:0000256" key="15">
    <source>
        <dbReference type="ARBA" id="ARBA00034029"/>
    </source>
</evidence>
<comment type="subunit">
    <text evidence="4">Monomer.</text>
</comment>
<dbReference type="HOGENOM" id="CLU_002865_6_0_1"/>
<evidence type="ECO:0000256" key="14">
    <source>
        <dbReference type="ARBA" id="ARBA00034010"/>
    </source>
</evidence>
<dbReference type="InterPro" id="IPR036188">
    <property type="entry name" value="FAD/NAD-bd_sf"/>
</dbReference>
<evidence type="ECO:0000256" key="7">
    <source>
        <dbReference type="ARBA" id="ARBA00022630"/>
    </source>
</evidence>
<evidence type="ECO:0000256" key="8">
    <source>
        <dbReference type="ARBA" id="ARBA00022729"/>
    </source>
</evidence>
<dbReference type="EMBL" id="JH971419">
    <property type="protein sequence ID" value="EKM75108.1"/>
    <property type="molecule type" value="Genomic_DNA"/>
</dbReference>
<dbReference type="InterPro" id="IPR007867">
    <property type="entry name" value="GMC_OxRtase_C"/>
</dbReference>
<evidence type="ECO:0000256" key="2">
    <source>
        <dbReference type="ARBA" id="ARBA00004613"/>
    </source>
</evidence>
<proteinExistence type="inferred from homology"/>
<comment type="catalytic activity">
    <reaction evidence="15">
        <text>pyranose + acceptor = pyranos-3-ulose + reduced acceptor.</text>
        <dbReference type="EC" id="1.1.99.29"/>
    </reaction>
</comment>
<reference evidence="21" key="1">
    <citation type="journal article" date="2012" name="Proc. Natl. Acad. Sci. U.S.A.">
        <title>Genome sequence of the button mushroom Agaricus bisporus reveals mechanisms governing adaptation to a humic-rich ecological niche.</title>
        <authorList>
            <person name="Morin E."/>
            <person name="Kohler A."/>
            <person name="Baker A.R."/>
            <person name="Foulongne-Oriol M."/>
            <person name="Lombard V."/>
            <person name="Nagy L.G."/>
            <person name="Ohm R.A."/>
            <person name="Patyshakuliyeva A."/>
            <person name="Brun A."/>
            <person name="Aerts A.L."/>
            <person name="Bailey A.M."/>
            <person name="Billette C."/>
            <person name="Coutinho P.M."/>
            <person name="Deakin G."/>
            <person name="Doddapaneni H."/>
            <person name="Floudas D."/>
            <person name="Grimwood J."/>
            <person name="Hilden K."/>
            <person name="Kuees U."/>
            <person name="LaButti K.M."/>
            <person name="Lapidus A."/>
            <person name="Lindquist E.A."/>
            <person name="Lucas S.M."/>
            <person name="Murat C."/>
            <person name="Riley R.W."/>
            <person name="Salamov A.A."/>
            <person name="Schmutz J."/>
            <person name="Subramanian V."/>
            <person name="Woesten H.A.B."/>
            <person name="Xu J."/>
            <person name="Eastwood D.C."/>
            <person name="Foster G.D."/>
            <person name="Sonnenberg A.S."/>
            <person name="Cullen D."/>
            <person name="de Vries R.P."/>
            <person name="Lundell T."/>
            <person name="Hibbett D.S."/>
            <person name="Henrissat B."/>
            <person name="Burton K.S."/>
            <person name="Kerrigan R.W."/>
            <person name="Challen M.P."/>
            <person name="Grigoriev I.V."/>
            <person name="Martin F."/>
        </authorList>
    </citation>
    <scope>NUCLEOTIDE SEQUENCE [LARGE SCALE GENOMIC DNA]</scope>
    <source>
        <strain evidence="21">JB137-S8 / ATCC MYA-4627 / FGSC 10392</strain>
    </source>
</reference>
<dbReference type="PANTHER" id="PTHR11552:SF201">
    <property type="entry name" value="GLUCOSE-METHANOL-CHOLINE OXIDOREDUCTASE N-TERMINAL DOMAIN-CONTAINING PROTEIN"/>
    <property type="match status" value="1"/>
</dbReference>
<dbReference type="GO" id="GO:0005576">
    <property type="term" value="C:extracellular region"/>
    <property type="evidence" value="ECO:0007669"/>
    <property type="project" value="UniProtKB-SubCell"/>
</dbReference>
<gene>
    <name evidence="20" type="ORF">AGABI1DRAFT_132558</name>
</gene>
<dbReference type="PIRSF" id="PIRSF000137">
    <property type="entry name" value="Alcohol_oxidase"/>
    <property type="match status" value="1"/>
</dbReference>
<evidence type="ECO:0000256" key="4">
    <source>
        <dbReference type="ARBA" id="ARBA00011245"/>
    </source>
</evidence>
<feature type="domain" description="Glucose-methanol-choline oxidoreductase N-terminal" evidence="19">
    <location>
        <begin position="312"/>
        <end position="326"/>
    </location>
</feature>
<dbReference type="OMA" id="NWAVETE"/>
<dbReference type="OrthoDB" id="269227at2759"/>
<comment type="catalytic activity">
    <reaction evidence="17">
        <text>a pyranoside + acceptor = a pyranosid-3,4-diulose + reduced acceptor.</text>
        <dbReference type="EC" id="1.1.99.29"/>
    </reaction>
</comment>
<keyword evidence="9 18" id="KW-0274">FAD</keyword>
<evidence type="ECO:0000256" key="16">
    <source>
        <dbReference type="ARBA" id="ARBA00034050"/>
    </source>
</evidence>
<dbReference type="GeneID" id="18827710"/>
<keyword evidence="11" id="KW-0325">Glycoprotein</keyword>
<evidence type="ECO:0000256" key="10">
    <source>
        <dbReference type="ARBA" id="ARBA00023002"/>
    </source>
</evidence>
<comment type="function">
    <text evidence="12">Catalyzes the single-oxidation or sequential double oxidation reaction of carbohydrates primarily at carbon-2 and/or carbon-3 with the concomitant reduction of the flavin. The enzyme exhibits a broad sugar substrate specificity, oxidizing different aldopyranoses to the corresponding C-1, C-2, C-3 or C-1,2, C-2,3 and C-3,4 (di)dehydro sugars with substrate-specific regioselectivity. Accepts only a narrow range of electron acceptors such as substituted benzoquinones and complexed metal ions and reacts extremely slowly with O(2) as acceptor. May play a role in the natural recycling of plant matter by oxidizing all major monosaccharides in lignocellulose and by reducing quinone compounds or reactive radical species generated during lignin depolymerization.</text>
</comment>
<dbReference type="Pfam" id="PF00732">
    <property type="entry name" value="GMC_oxred_N"/>
    <property type="match status" value="1"/>
</dbReference>
<comment type="catalytic activity">
    <reaction evidence="16">
        <text>a pyranoside + acceptor = a pyranosid-3-ulose + reduced acceptor.</text>
        <dbReference type="EC" id="1.1.99.29"/>
    </reaction>
</comment>
<evidence type="ECO:0000256" key="3">
    <source>
        <dbReference type="ARBA" id="ARBA00010790"/>
    </source>
</evidence>
<name>K5WWE9_AGABU</name>
<feature type="binding site" evidence="18">
    <location>
        <position position="269"/>
    </location>
    <ligand>
        <name>FAD</name>
        <dbReference type="ChEBI" id="CHEBI:57692"/>
    </ligand>
</feature>
<dbReference type="PANTHER" id="PTHR11552">
    <property type="entry name" value="GLUCOSE-METHANOL-CHOLINE GMC OXIDOREDUCTASE"/>
    <property type="match status" value="1"/>
</dbReference>
<dbReference type="AlphaFoldDB" id="K5WWE9"/>
<dbReference type="Gene3D" id="3.30.560.10">
    <property type="entry name" value="Glucose Oxidase, domain 3"/>
    <property type="match status" value="1"/>
</dbReference>
<comment type="catalytic activity">
    <reaction evidence="14">
        <text>pyranose + acceptor = pyranos-2,3-diulose + reduced acceptor.</text>
        <dbReference type="EC" id="1.1.99.29"/>
    </reaction>
</comment>
<evidence type="ECO:0000313" key="21">
    <source>
        <dbReference type="Proteomes" id="UP000008493"/>
    </source>
</evidence>
<dbReference type="Gene3D" id="3.50.50.60">
    <property type="entry name" value="FAD/NAD(P)-binding domain"/>
    <property type="match status" value="1"/>
</dbReference>
<evidence type="ECO:0000256" key="1">
    <source>
        <dbReference type="ARBA" id="ARBA00001974"/>
    </source>
</evidence>
<dbReference type="InParanoid" id="K5WWE9"/>
<evidence type="ECO:0000256" key="11">
    <source>
        <dbReference type="ARBA" id="ARBA00023180"/>
    </source>
</evidence>
<dbReference type="KEGG" id="abp:AGABI1DRAFT132558"/>
<organism evidence="20 21">
    <name type="scientific">Agaricus bisporus var. burnettii (strain JB137-S8 / ATCC MYA-4627 / FGSC 10392)</name>
    <name type="common">White button mushroom</name>
    <dbReference type="NCBI Taxonomy" id="597362"/>
    <lineage>
        <taxon>Eukaryota</taxon>
        <taxon>Fungi</taxon>
        <taxon>Dikarya</taxon>
        <taxon>Basidiomycota</taxon>
        <taxon>Agaricomycotina</taxon>
        <taxon>Agaricomycetes</taxon>
        <taxon>Agaricomycetidae</taxon>
        <taxon>Agaricales</taxon>
        <taxon>Agaricineae</taxon>
        <taxon>Agaricaceae</taxon>
        <taxon>Agaricus</taxon>
    </lineage>
</organism>
<dbReference type="Pfam" id="PF05199">
    <property type="entry name" value="GMC_oxred_C"/>
    <property type="match status" value="1"/>
</dbReference>
<dbReference type="GO" id="GO:0033718">
    <property type="term" value="F:pyranose dehydrogenase (acceptor) activity"/>
    <property type="evidence" value="ECO:0007669"/>
    <property type="project" value="UniProtKB-EC"/>
</dbReference>
<dbReference type="InterPro" id="IPR000172">
    <property type="entry name" value="GMC_OxRdtase_N"/>
</dbReference>
<evidence type="ECO:0000256" key="18">
    <source>
        <dbReference type="PIRSR" id="PIRSR000137-2"/>
    </source>
</evidence>
<keyword evidence="8" id="KW-0732">Signal</keyword>